<organism evidence="3 4">
    <name type="scientific">Daucus carota subsp. sativus</name>
    <name type="common">Carrot</name>
    <dbReference type="NCBI Taxonomy" id="79200"/>
    <lineage>
        <taxon>Eukaryota</taxon>
        <taxon>Viridiplantae</taxon>
        <taxon>Streptophyta</taxon>
        <taxon>Embryophyta</taxon>
        <taxon>Tracheophyta</taxon>
        <taxon>Spermatophyta</taxon>
        <taxon>Magnoliopsida</taxon>
        <taxon>eudicotyledons</taxon>
        <taxon>Gunneridae</taxon>
        <taxon>Pentapetalae</taxon>
        <taxon>asterids</taxon>
        <taxon>campanulids</taxon>
        <taxon>Apiales</taxon>
        <taxon>Apiaceae</taxon>
        <taxon>Apioideae</taxon>
        <taxon>Scandiceae</taxon>
        <taxon>Daucinae</taxon>
        <taxon>Daucus</taxon>
        <taxon>Daucus sect. Daucus</taxon>
    </lineage>
</organism>
<feature type="region of interest" description="Disordered" evidence="1">
    <location>
        <begin position="128"/>
        <end position="149"/>
    </location>
</feature>
<dbReference type="AlphaFoldDB" id="A0AAF0WZ12"/>
<proteinExistence type="predicted"/>
<keyword evidence="2" id="KW-0472">Membrane</keyword>
<accession>A0AAF0WZ12</accession>
<reference evidence="3" key="2">
    <citation type="submission" date="2022-03" db="EMBL/GenBank/DDBJ databases">
        <title>Draft title - Genomic analysis of global carrot germplasm unveils the trajectory of domestication and the origin of high carotenoid orange carrot.</title>
        <authorList>
            <person name="Iorizzo M."/>
            <person name="Ellison S."/>
            <person name="Senalik D."/>
            <person name="Macko-Podgorni A."/>
            <person name="Grzebelus D."/>
            <person name="Bostan H."/>
            <person name="Rolling W."/>
            <person name="Curaba J."/>
            <person name="Simon P."/>
        </authorList>
    </citation>
    <scope>NUCLEOTIDE SEQUENCE</scope>
    <source>
        <tissue evidence="3">Leaf</tissue>
    </source>
</reference>
<dbReference type="KEGG" id="dcr:108218354"/>
<sequence length="149" mass="17129">MHPFHEDRHLLPAVPVSLLCPSFIGTVVVCALHLILALPRITTPWNVVESVFLYNYIKCLIKCTNEEDDFRIQSDVNIDSKMSLMLINLSYWCDANFKQLIPMVIPSKYLTLLLEIEWFDRRKLFGNPSTNSESPNTWSCSTPSYTESS</sequence>
<feature type="transmembrane region" description="Helical" evidence="2">
    <location>
        <begin position="12"/>
        <end position="36"/>
    </location>
</feature>
<evidence type="ECO:0000313" key="4">
    <source>
        <dbReference type="Proteomes" id="UP000077755"/>
    </source>
</evidence>
<keyword evidence="2" id="KW-0812">Transmembrane</keyword>
<name>A0AAF0WZ12_DAUCS</name>
<evidence type="ECO:0000256" key="1">
    <source>
        <dbReference type="SAM" id="MobiDB-lite"/>
    </source>
</evidence>
<protein>
    <submittedName>
        <fullName evidence="3">Uncharacterized protein</fullName>
    </submittedName>
</protein>
<evidence type="ECO:0000256" key="2">
    <source>
        <dbReference type="SAM" id="Phobius"/>
    </source>
</evidence>
<keyword evidence="2" id="KW-1133">Transmembrane helix</keyword>
<keyword evidence="4" id="KW-1185">Reference proteome</keyword>
<evidence type="ECO:0000313" key="3">
    <source>
        <dbReference type="EMBL" id="WOG97536.1"/>
    </source>
</evidence>
<dbReference type="EMBL" id="CP093346">
    <property type="protein sequence ID" value="WOG97536.1"/>
    <property type="molecule type" value="Genomic_DNA"/>
</dbReference>
<gene>
    <name evidence="3" type="ORF">DCAR_0416877</name>
</gene>
<reference evidence="3" key="1">
    <citation type="journal article" date="2016" name="Nat. Genet.">
        <title>A high-quality carrot genome assembly provides new insights into carotenoid accumulation and asterid genome evolution.</title>
        <authorList>
            <person name="Iorizzo M."/>
            <person name="Ellison S."/>
            <person name="Senalik D."/>
            <person name="Zeng P."/>
            <person name="Satapoomin P."/>
            <person name="Huang J."/>
            <person name="Bowman M."/>
            <person name="Iovene M."/>
            <person name="Sanseverino W."/>
            <person name="Cavagnaro P."/>
            <person name="Yildiz M."/>
            <person name="Macko-Podgorni A."/>
            <person name="Moranska E."/>
            <person name="Grzebelus E."/>
            <person name="Grzebelus D."/>
            <person name="Ashrafi H."/>
            <person name="Zheng Z."/>
            <person name="Cheng S."/>
            <person name="Spooner D."/>
            <person name="Van Deynze A."/>
            <person name="Simon P."/>
        </authorList>
    </citation>
    <scope>NUCLEOTIDE SEQUENCE</scope>
    <source>
        <tissue evidence="3">Leaf</tissue>
    </source>
</reference>
<dbReference type="Proteomes" id="UP000077755">
    <property type="component" value="Chromosome 4"/>
</dbReference>